<dbReference type="InterPro" id="IPR018062">
    <property type="entry name" value="HTH_AraC-typ_CS"/>
</dbReference>
<evidence type="ECO:0000256" key="1">
    <source>
        <dbReference type="ARBA" id="ARBA00023015"/>
    </source>
</evidence>
<evidence type="ECO:0000256" key="2">
    <source>
        <dbReference type="ARBA" id="ARBA00023125"/>
    </source>
</evidence>
<evidence type="ECO:0000259" key="4">
    <source>
        <dbReference type="PROSITE" id="PS01124"/>
    </source>
</evidence>
<sequence length="236" mass="25882">MLVFVRYGGEVIVESPPTARRMVATVPLGPMHVTIGSAGFGEVKESGFVLSTDARTLMRPDPWAGALVLAADEERVAEHRHLVFGDDPMPQPSPNHSPMLAHACRRAWSAASTLSTQTPRPVQVGRRHLDCLRQWLSVNHHAGVTVTDMARGIGLSVRQLQAVVREGLGVTPLELLREVRLDRAREILSSADSDAMTIARAAHACGFTHLGRFSAHYRMRFGESPSMTLQPRRRSA</sequence>
<dbReference type="PANTHER" id="PTHR46796:SF12">
    <property type="entry name" value="HTH-TYPE DNA-BINDING TRANSCRIPTIONAL ACTIVATOR EUTR"/>
    <property type="match status" value="1"/>
</dbReference>
<evidence type="ECO:0000313" key="5">
    <source>
        <dbReference type="EMBL" id="CAB4929012.1"/>
    </source>
</evidence>
<gene>
    <name evidence="5" type="ORF">UFOPK3720_00623</name>
</gene>
<proteinExistence type="predicted"/>
<feature type="domain" description="HTH araC/xylS-type" evidence="4">
    <location>
        <begin position="130"/>
        <end position="231"/>
    </location>
</feature>
<keyword evidence="3" id="KW-0804">Transcription</keyword>
<dbReference type="AlphaFoldDB" id="A0A6J7IEV5"/>
<dbReference type="InterPro" id="IPR018060">
    <property type="entry name" value="HTH_AraC"/>
</dbReference>
<dbReference type="Pfam" id="PF12833">
    <property type="entry name" value="HTH_18"/>
    <property type="match status" value="1"/>
</dbReference>
<organism evidence="5">
    <name type="scientific">freshwater metagenome</name>
    <dbReference type="NCBI Taxonomy" id="449393"/>
    <lineage>
        <taxon>unclassified sequences</taxon>
        <taxon>metagenomes</taxon>
        <taxon>ecological metagenomes</taxon>
    </lineage>
</organism>
<dbReference type="SUPFAM" id="SSF46689">
    <property type="entry name" value="Homeodomain-like"/>
    <property type="match status" value="1"/>
</dbReference>
<keyword evidence="2" id="KW-0238">DNA-binding</keyword>
<keyword evidence="1" id="KW-0805">Transcription regulation</keyword>
<protein>
    <submittedName>
        <fullName evidence="5">Unannotated protein</fullName>
    </submittedName>
</protein>
<dbReference type="PROSITE" id="PS01124">
    <property type="entry name" value="HTH_ARAC_FAMILY_2"/>
    <property type="match status" value="1"/>
</dbReference>
<dbReference type="PROSITE" id="PS00041">
    <property type="entry name" value="HTH_ARAC_FAMILY_1"/>
    <property type="match status" value="1"/>
</dbReference>
<name>A0A6J7IEV5_9ZZZZ</name>
<evidence type="ECO:0000256" key="3">
    <source>
        <dbReference type="ARBA" id="ARBA00023163"/>
    </source>
</evidence>
<dbReference type="GO" id="GO:0043565">
    <property type="term" value="F:sequence-specific DNA binding"/>
    <property type="evidence" value="ECO:0007669"/>
    <property type="project" value="InterPro"/>
</dbReference>
<dbReference type="EMBL" id="CAFBNB010000094">
    <property type="protein sequence ID" value="CAB4929012.1"/>
    <property type="molecule type" value="Genomic_DNA"/>
</dbReference>
<accession>A0A6J7IEV5</accession>
<reference evidence="5" key="1">
    <citation type="submission" date="2020-05" db="EMBL/GenBank/DDBJ databases">
        <authorList>
            <person name="Chiriac C."/>
            <person name="Salcher M."/>
            <person name="Ghai R."/>
            <person name="Kavagutti S V."/>
        </authorList>
    </citation>
    <scope>NUCLEOTIDE SEQUENCE</scope>
</reference>
<dbReference type="SMART" id="SM00342">
    <property type="entry name" value="HTH_ARAC"/>
    <property type="match status" value="1"/>
</dbReference>
<dbReference type="InterPro" id="IPR009057">
    <property type="entry name" value="Homeodomain-like_sf"/>
</dbReference>
<dbReference type="GO" id="GO:0003700">
    <property type="term" value="F:DNA-binding transcription factor activity"/>
    <property type="evidence" value="ECO:0007669"/>
    <property type="project" value="InterPro"/>
</dbReference>
<dbReference type="Gene3D" id="1.10.10.60">
    <property type="entry name" value="Homeodomain-like"/>
    <property type="match status" value="1"/>
</dbReference>
<dbReference type="InterPro" id="IPR050204">
    <property type="entry name" value="AraC_XylS_family_regulators"/>
</dbReference>
<dbReference type="PANTHER" id="PTHR46796">
    <property type="entry name" value="HTH-TYPE TRANSCRIPTIONAL ACTIVATOR RHAS-RELATED"/>
    <property type="match status" value="1"/>
</dbReference>